<accession>A0A7U8GTC6</accession>
<keyword evidence="4" id="KW-1185">Reference proteome</keyword>
<comment type="similarity">
    <text evidence="1">Belongs to the aspartate/glutamate racemases family.</text>
</comment>
<evidence type="ECO:0000313" key="3">
    <source>
        <dbReference type="EMBL" id="EAR62152.1"/>
    </source>
</evidence>
<dbReference type="GO" id="GO:0047661">
    <property type="term" value="F:amino-acid racemase activity"/>
    <property type="evidence" value="ECO:0007669"/>
    <property type="project" value="InterPro"/>
</dbReference>
<dbReference type="InterPro" id="IPR001920">
    <property type="entry name" value="Asp/Glu_race"/>
</dbReference>
<keyword evidence="2" id="KW-0413">Isomerase</keyword>
<dbReference type="EMBL" id="AAOW01000004">
    <property type="protein sequence ID" value="EAR62152.1"/>
    <property type="molecule type" value="Genomic_DNA"/>
</dbReference>
<proteinExistence type="inferred from homology"/>
<dbReference type="InterPro" id="IPR004380">
    <property type="entry name" value="Asp_race"/>
</dbReference>
<protein>
    <recommendedName>
        <fullName evidence="5">Aspartate racemase</fullName>
    </recommendedName>
</protein>
<dbReference type="OrthoDB" id="9803739at2"/>
<dbReference type="InterPro" id="IPR018187">
    <property type="entry name" value="Asp/Glu_racemase_AS_1"/>
</dbReference>
<dbReference type="RefSeq" id="WP_007019789.1">
    <property type="nucleotide sequence ID" value="NZ_CH724125.1"/>
</dbReference>
<evidence type="ECO:0008006" key="5">
    <source>
        <dbReference type="Google" id="ProtNLM"/>
    </source>
</evidence>
<comment type="caution">
    <text evidence="3">The sequence shown here is derived from an EMBL/GenBank/DDBJ whole genome shotgun (WGS) entry which is preliminary data.</text>
</comment>
<dbReference type="AlphaFoldDB" id="A0A7U8GTC6"/>
<dbReference type="PROSITE" id="PS00923">
    <property type="entry name" value="ASP_GLU_RACEMASE_1"/>
    <property type="match status" value="1"/>
</dbReference>
<organism evidence="3 4">
    <name type="scientific">Neptuniibacter caesariensis</name>
    <dbReference type="NCBI Taxonomy" id="207954"/>
    <lineage>
        <taxon>Bacteria</taxon>
        <taxon>Pseudomonadati</taxon>
        <taxon>Pseudomonadota</taxon>
        <taxon>Gammaproteobacteria</taxon>
        <taxon>Oceanospirillales</taxon>
        <taxon>Oceanospirillaceae</taxon>
        <taxon>Neptuniibacter</taxon>
    </lineage>
</organism>
<dbReference type="SUPFAM" id="SSF53681">
    <property type="entry name" value="Aspartate/glutamate racemase"/>
    <property type="match status" value="2"/>
</dbReference>
<evidence type="ECO:0000313" key="4">
    <source>
        <dbReference type="Proteomes" id="UP000002171"/>
    </source>
</evidence>
<gene>
    <name evidence="3" type="ORF">MED92_10614</name>
</gene>
<dbReference type="NCBIfam" id="TIGR00035">
    <property type="entry name" value="asp_race"/>
    <property type="match status" value="1"/>
</dbReference>
<sequence length="233" mass="25710">MKTIGLLGGMSWESTTSYYQQINRGVQKELGGLHSAKVILNSVDFVEIESLQHVGDWQGTADILIEAAKGVERAGADFVLICTNTMHKVADAIQENISIPILHIADATAEKLKADGVSKVGLLGTRFTMEQDFYKQRLTDKHGIEVVVPEAEEREVVHSVIYNELCKGLIEDPSRDRYLKIINDLYKSGAQAVILGCTEIALLVKQTDTAVKLYDTTAIHADYAVFFALNKDL</sequence>
<dbReference type="Proteomes" id="UP000002171">
    <property type="component" value="Unassembled WGS sequence"/>
</dbReference>
<dbReference type="PANTHER" id="PTHR21198">
    <property type="entry name" value="GLUTAMATE RACEMASE"/>
    <property type="match status" value="1"/>
</dbReference>
<name>A0A7U8GTC6_NEPCE</name>
<dbReference type="Gene3D" id="3.40.50.1860">
    <property type="match status" value="2"/>
</dbReference>
<evidence type="ECO:0000256" key="2">
    <source>
        <dbReference type="ARBA" id="ARBA00023235"/>
    </source>
</evidence>
<dbReference type="PANTHER" id="PTHR21198:SF7">
    <property type="entry name" value="ASPARTATE-GLUTAMATE RACEMASE FAMILY"/>
    <property type="match status" value="1"/>
</dbReference>
<dbReference type="InterPro" id="IPR015942">
    <property type="entry name" value="Asp/Glu/hydantoin_racemase"/>
</dbReference>
<evidence type="ECO:0000256" key="1">
    <source>
        <dbReference type="ARBA" id="ARBA00007847"/>
    </source>
</evidence>
<dbReference type="Pfam" id="PF01177">
    <property type="entry name" value="Asp_Glu_race"/>
    <property type="match status" value="1"/>
</dbReference>
<reference evidence="3 4" key="1">
    <citation type="submission" date="2006-02" db="EMBL/GenBank/DDBJ databases">
        <authorList>
            <person name="Pinhassi J."/>
            <person name="Pedros-Alio C."/>
            <person name="Ferriera S."/>
            <person name="Johnson J."/>
            <person name="Kravitz S."/>
            <person name="Halpern A."/>
            <person name="Remington K."/>
            <person name="Beeson K."/>
            <person name="Tran B."/>
            <person name="Rogers Y.-H."/>
            <person name="Friedman R."/>
            <person name="Venter J.C."/>
        </authorList>
    </citation>
    <scope>NUCLEOTIDE SEQUENCE [LARGE SCALE GENOMIC DNA]</scope>
    <source>
        <strain evidence="3 4">MED92</strain>
    </source>
</reference>